<dbReference type="KEGG" id="bsau:DWV08_04395"/>
<feature type="transmembrane region" description="Helical" evidence="1">
    <location>
        <begin position="70"/>
        <end position="91"/>
    </location>
</feature>
<protein>
    <submittedName>
        <fullName evidence="3">DUF4203 domain-containing protein</fullName>
    </submittedName>
</protein>
<dbReference type="EMBL" id="QSWH01000006">
    <property type="protein sequence ID" value="RRR21607.1"/>
    <property type="molecule type" value="Genomic_DNA"/>
</dbReference>
<feature type="transmembrane region" description="Helical" evidence="1">
    <location>
        <begin position="97"/>
        <end position="116"/>
    </location>
</feature>
<name>A0A345YLX1_9MICO</name>
<evidence type="ECO:0000256" key="1">
    <source>
        <dbReference type="SAM" id="Phobius"/>
    </source>
</evidence>
<dbReference type="Proteomes" id="UP000282185">
    <property type="component" value="Unassembled WGS sequence"/>
</dbReference>
<dbReference type="AlphaFoldDB" id="A0A345YLX1"/>
<accession>A0A345YLX1</accession>
<evidence type="ECO:0000313" key="3">
    <source>
        <dbReference type="EMBL" id="RRR21607.1"/>
    </source>
</evidence>
<keyword evidence="1" id="KW-0472">Membrane</keyword>
<gene>
    <name evidence="2" type="ORF">DWV08_04395</name>
    <name evidence="3" type="ORF">DXU92_12970</name>
</gene>
<feature type="transmembrane region" description="Helical" evidence="1">
    <location>
        <begin position="44"/>
        <end position="65"/>
    </location>
</feature>
<dbReference type="EMBL" id="CP031356">
    <property type="protein sequence ID" value="AXK44923.1"/>
    <property type="molecule type" value="Genomic_DNA"/>
</dbReference>
<evidence type="ECO:0000313" key="4">
    <source>
        <dbReference type="Proteomes" id="UP000254236"/>
    </source>
</evidence>
<evidence type="ECO:0000313" key="5">
    <source>
        <dbReference type="Proteomes" id="UP000282185"/>
    </source>
</evidence>
<keyword evidence="1" id="KW-0812">Transmembrane</keyword>
<evidence type="ECO:0000313" key="2">
    <source>
        <dbReference type="EMBL" id="AXK44923.1"/>
    </source>
</evidence>
<feature type="transmembrane region" description="Helical" evidence="1">
    <location>
        <begin position="123"/>
        <end position="142"/>
    </location>
</feature>
<keyword evidence="4" id="KW-1185">Reference proteome</keyword>
<dbReference type="OrthoDB" id="3574110at2"/>
<reference evidence="3 5" key="2">
    <citation type="submission" date="2018-08" db="EMBL/GenBank/DDBJ databases">
        <title>Brachybacterium saurashtrense DSM 23186.</title>
        <authorList>
            <person name="Li Y."/>
        </authorList>
    </citation>
    <scope>NUCLEOTIDE SEQUENCE [LARGE SCALE GENOMIC DNA]</scope>
    <source>
        <strain evidence="3 5">DSM 23186</strain>
    </source>
</reference>
<dbReference type="Proteomes" id="UP000254236">
    <property type="component" value="Chromosome"/>
</dbReference>
<feature type="transmembrane region" description="Helical" evidence="1">
    <location>
        <begin position="154"/>
        <end position="174"/>
    </location>
</feature>
<proteinExistence type="predicted"/>
<organism evidence="3 5">
    <name type="scientific">Brachybacterium saurashtrense</name>
    <dbReference type="NCBI Taxonomy" id="556288"/>
    <lineage>
        <taxon>Bacteria</taxon>
        <taxon>Bacillati</taxon>
        <taxon>Actinomycetota</taxon>
        <taxon>Actinomycetes</taxon>
        <taxon>Micrococcales</taxon>
        <taxon>Dermabacteraceae</taxon>
        <taxon>Brachybacterium</taxon>
    </lineage>
</organism>
<sequence length="191" mass="19704">MSPLMLIAAGTAMCFAGARSVRLAVLVAGFGAGWTLALVLDTTPLASLLIALLVAIGALLVMLLVSRSAFFVAGFVVGGVTAIKAVALISGASDTSWILAVALVPPIALGCAWLTARWRTPMLRWGTAVAGAALILTGVEHGVNSLESLFLRPWPASALGTLLVLASWAVIAVCGERVQARARHHVARVDE</sequence>
<reference evidence="2 4" key="1">
    <citation type="submission" date="2018-07" db="EMBL/GenBank/DDBJ databases">
        <title>Brachybacterium saurashtrense DSM 23186 genome sequence.</title>
        <authorList>
            <person name="Guo L."/>
        </authorList>
    </citation>
    <scope>NUCLEOTIDE SEQUENCE [LARGE SCALE GENOMIC DNA]</scope>
    <source>
        <strain evidence="2 4">DSM 23186</strain>
    </source>
</reference>
<keyword evidence="1" id="KW-1133">Transmembrane helix</keyword>